<dbReference type="RefSeq" id="WP_213431519.1">
    <property type="nucleotide sequence ID" value="NZ_AP031286.1"/>
</dbReference>
<evidence type="ECO:0000313" key="3">
    <source>
        <dbReference type="Proteomes" id="UP001154322"/>
    </source>
</evidence>
<protein>
    <submittedName>
        <fullName evidence="2">Uncharacterized protein</fullName>
    </submittedName>
</protein>
<keyword evidence="1" id="KW-0732">Signal</keyword>
<reference evidence="2" key="1">
    <citation type="submission" date="2022-06" db="EMBL/GenBank/DDBJ databases">
        <authorList>
            <person name="Dietemann V."/>
            <person name="Ory F."/>
            <person name="Dainat B."/>
            <person name="Oberhansli S."/>
        </authorList>
    </citation>
    <scope>NUCLEOTIDE SEQUENCE</scope>
    <source>
        <strain evidence="2">Ena-SAMPLE-TAB-26-04-2022-14:26:32:270-5432</strain>
    </source>
</reference>
<feature type="signal peptide" evidence="1">
    <location>
        <begin position="1"/>
        <end position="23"/>
    </location>
</feature>
<proteinExistence type="predicted"/>
<gene>
    <name evidence="2" type="ORF">WJ0W_003682</name>
</gene>
<evidence type="ECO:0000313" key="2">
    <source>
        <dbReference type="EMBL" id="CAH8246447.1"/>
    </source>
</evidence>
<dbReference type="EMBL" id="CALYLO010000005">
    <property type="protein sequence ID" value="CAH8246447.1"/>
    <property type="molecule type" value="Genomic_DNA"/>
</dbReference>
<dbReference type="Proteomes" id="UP001154322">
    <property type="component" value="Unassembled WGS sequence"/>
</dbReference>
<organism evidence="2 3">
    <name type="scientific">Paenibacillus melissococcoides</name>
    <dbReference type="NCBI Taxonomy" id="2912268"/>
    <lineage>
        <taxon>Bacteria</taxon>
        <taxon>Bacillati</taxon>
        <taxon>Bacillota</taxon>
        <taxon>Bacilli</taxon>
        <taxon>Bacillales</taxon>
        <taxon>Paenibacillaceae</taxon>
        <taxon>Paenibacillus</taxon>
    </lineage>
</organism>
<feature type="chain" id="PRO_5045115765" evidence="1">
    <location>
        <begin position="24"/>
        <end position="220"/>
    </location>
</feature>
<sequence length="220" mass="23834">MKKTVVSAIAAFAMVASVTTVSASPILKEEKNLTPTIETKSDNNSQHERQKKLAEIGNKYEVGEFLSDKDADFVRTYASLVPQTKESAAHNSETAQAKSATTLHGTKSATLHGSLGNVQLSGTVTVDLGFFNNSINGFFVVQDTKGKKHKSLGSITELRCFGVFGEGGTKIGLVYSQDYKKEDTNTMVTSHNFSDNFFATVAYYNVDVRGLVDGDSFSTY</sequence>
<name>A0ABM9G4E2_9BACL</name>
<keyword evidence="3" id="KW-1185">Reference proteome</keyword>
<accession>A0ABM9G4E2</accession>
<comment type="caution">
    <text evidence="2">The sequence shown here is derived from an EMBL/GenBank/DDBJ whole genome shotgun (WGS) entry which is preliminary data.</text>
</comment>
<evidence type="ECO:0000256" key="1">
    <source>
        <dbReference type="SAM" id="SignalP"/>
    </source>
</evidence>